<name>A0A0B7GQR8_STRSA</name>
<feature type="coiled-coil region" evidence="1">
    <location>
        <begin position="71"/>
        <end position="112"/>
    </location>
</feature>
<feature type="transmembrane region" description="Helical" evidence="2">
    <location>
        <begin position="22"/>
        <end position="40"/>
    </location>
</feature>
<accession>A0A0B7GQR8</accession>
<keyword evidence="2" id="KW-1133">Transmembrane helix</keyword>
<dbReference type="EMBL" id="CDMW01000001">
    <property type="protein sequence ID" value="CEL90399.1"/>
    <property type="molecule type" value="Genomic_DNA"/>
</dbReference>
<keyword evidence="1" id="KW-0175">Coiled coil</keyword>
<evidence type="ECO:0000313" key="4">
    <source>
        <dbReference type="Proteomes" id="UP000183504"/>
    </source>
</evidence>
<gene>
    <name evidence="3" type="ORF">SSV_1099</name>
</gene>
<protein>
    <submittedName>
        <fullName evidence="3">Uncharacterized protein</fullName>
    </submittedName>
</protein>
<dbReference type="Proteomes" id="UP000183504">
    <property type="component" value="Unassembled WGS sequence"/>
</dbReference>
<evidence type="ECO:0000256" key="2">
    <source>
        <dbReference type="SAM" id="Phobius"/>
    </source>
</evidence>
<reference evidence="3 4" key="1">
    <citation type="submission" date="2015-01" db="EMBL/GenBank/DDBJ databases">
        <authorList>
            <person name="Pelicic Vladimir"/>
        </authorList>
    </citation>
    <scope>NUCLEOTIDE SEQUENCE [LARGE SCALE GENOMIC DNA]</scope>
    <source>
        <strain evidence="3 4">2908</strain>
    </source>
</reference>
<keyword evidence="2" id="KW-0812">Transmembrane</keyword>
<evidence type="ECO:0000256" key="1">
    <source>
        <dbReference type="SAM" id="Coils"/>
    </source>
</evidence>
<evidence type="ECO:0000313" key="3">
    <source>
        <dbReference type="EMBL" id="CEL90399.1"/>
    </source>
</evidence>
<keyword evidence="2" id="KW-0472">Membrane</keyword>
<dbReference type="RefSeq" id="WP_072074015.1">
    <property type="nucleotide sequence ID" value="NZ_CDMW01000001.1"/>
</dbReference>
<organism evidence="3 4">
    <name type="scientific">Streptococcus sanguinis</name>
    <dbReference type="NCBI Taxonomy" id="1305"/>
    <lineage>
        <taxon>Bacteria</taxon>
        <taxon>Bacillati</taxon>
        <taxon>Bacillota</taxon>
        <taxon>Bacilli</taxon>
        <taxon>Lactobacillales</taxon>
        <taxon>Streptococcaceae</taxon>
        <taxon>Streptococcus</taxon>
    </lineage>
</organism>
<dbReference type="AlphaFoldDB" id="A0A0B7GQR8"/>
<sequence>MTPEMFERLIRAINSTDWIDHGLQFGGIIVPIIFALWISWRDSKRLKVDVENQNRILDERQQKLETIQTTIAENISELTKQQNQLSKTQEKVEENLRELKELAQQSRKLNQLTMQVHYKVFFEKHKSFKKALMRIEEFYELYQQKCSDSGSMPPEVKNKYKALRNSIGDYKIYGFLFLDEENIPPIVFDDFLKLKEFLQKIDFKRAQNYDEYFENIYPKLKEFDMELNKLLS</sequence>
<proteinExistence type="predicted"/>